<evidence type="ECO:0000256" key="1">
    <source>
        <dbReference type="SAM" id="MobiDB-lite"/>
    </source>
</evidence>
<evidence type="ECO:0000313" key="4">
    <source>
        <dbReference type="Proteomes" id="UP000335636"/>
    </source>
</evidence>
<gene>
    <name evidence="2" type="ORF">GHT09_013087</name>
    <name evidence="3" type="ORF">MONAX_5E046846</name>
</gene>
<dbReference type="Proteomes" id="UP000662637">
    <property type="component" value="Unassembled WGS sequence"/>
</dbReference>
<dbReference type="AlphaFoldDB" id="A0A5E4BXA9"/>
<proteinExistence type="predicted"/>
<reference evidence="2" key="2">
    <citation type="submission" date="2020-08" db="EMBL/GenBank/DDBJ databases">
        <authorList>
            <person name="Shumante A."/>
            <person name="Zimin A.V."/>
            <person name="Puiu D."/>
            <person name="Salzberg S.L."/>
        </authorList>
    </citation>
    <scope>NUCLEOTIDE SEQUENCE</scope>
    <source>
        <strain evidence="2">WC2-LM</strain>
        <tissue evidence="2">Liver</tissue>
    </source>
</reference>
<reference evidence="3 4" key="1">
    <citation type="submission" date="2019-04" db="EMBL/GenBank/DDBJ databases">
        <authorList>
            <person name="Alioto T."/>
            <person name="Alioto T."/>
        </authorList>
    </citation>
    <scope>NUCLEOTIDE SEQUENCE [LARGE SCALE GENOMIC DNA]</scope>
</reference>
<dbReference type="Proteomes" id="UP000335636">
    <property type="component" value="Unassembled WGS sequence"/>
</dbReference>
<feature type="region of interest" description="Disordered" evidence="1">
    <location>
        <begin position="1"/>
        <end position="97"/>
    </location>
</feature>
<accession>A0A5E4BXA9</accession>
<evidence type="ECO:0000313" key="3">
    <source>
        <dbReference type="EMBL" id="VTJ74244.1"/>
    </source>
</evidence>
<feature type="compositionally biased region" description="Basic residues" evidence="1">
    <location>
        <begin position="74"/>
        <end position="91"/>
    </location>
</feature>
<keyword evidence="4" id="KW-1185">Reference proteome</keyword>
<name>A0A5E4BXA9_MARMO</name>
<evidence type="ECO:0000313" key="2">
    <source>
        <dbReference type="EMBL" id="KAF7475921.1"/>
    </source>
</evidence>
<sequence length="172" mass="18694">MANKRPGRPGSAPRPRDWCPRPAQACSAAPRLSYPEPRPSQPQPRRRAGDPGPAHAADSRQRRAGLSSGPAPGRSRRPLLKDRRAARRTKPARGQMQSCTANLFSRYSGVTPSRPIGGQAGPRCYAPQRLRCSAAPARVLTASRAARPALVLWAWSPSFTFFETGLRPDPGR</sequence>
<dbReference type="EMBL" id="CABDUW010000728">
    <property type="protein sequence ID" value="VTJ74244.1"/>
    <property type="molecule type" value="Genomic_DNA"/>
</dbReference>
<organism evidence="3 4">
    <name type="scientific">Marmota monax</name>
    <name type="common">Woodchuck</name>
    <dbReference type="NCBI Taxonomy" id="9995"/>
    <lineage>
        <taxon>Eukaryota</taxon>
        <taxon>Metazoa</taxon>
        <taxon>Chordata</taxon>
        <taxon>Craniata</taxon>
        <taxon>Vertebrata</taxon>
        <taxon>Euteleostomi</taxon>
        <taxon>Mammalia</taxon>
        <taxon>Eutheria</taxon>
        <taxon>Euarchontoglires</taxon>
        <taxon>Glires</taxon>
        <taxon>Rodentia</taxon>
        <taxon>Sciuromorpha</taxon>
        <taxon>Sciuridae</taxon>
        <taxon>Xerinae</taxon>
        <taxon>Marmotini</taxon>
        <taxon>Marmota</taxon>
    </lineage>
</organism>
<protein>
    <submittedName>
        <fullName evidence="3">Uncharacterized protein</fullName>
    </submittedName>
</protein>
<dbReference type="EMBL" id="WJEC01002772">
    <property type="protein sequence ID" value="KAF7475921.1"/>
    <property type="molecule type" value="Genomic_DNA"/>
</dbReference>